<evidence type="ECO:0000259" key="4">
    <source>
        <dbReference type="Pfam" id="PF04677"/>
    </source>
</evidence>
<feature type="domain" description="Cwf19-like C-terminal" evidence="4">
    <location>
        <begin position="151"/>
        <end position="203"/>
    </location>
</feature>
<accession>A0A8X8CID3</accession>
<dbReference type="Pfam" id="PF04677">
    <property type="entry name" value="CwfJ_C_1"/>
    <property type="match status" value="1"/>
</dbReference>
<gene>
    <name evidence="5" type="ORF">POTOM_041211</name>
</gene>
<evidence type="ECO:0000259" key="3">
    <source>
        <dbReference type="Pfam" id="PF04676"/>
    </source>
</evidence>
<dbReference type="Pfam" id="PF04676">
    <property type="entry name" value="CwfJ_C_2"/>
    <property type="match status" value="1"/>
</dbReference>
<dbReference type="PANTHER" id="PTHR12072">
    <property type="entry name" value="CWF19, CELL CYCLE CONTROL PROTEIN"/>
    <property type="match status" value="1"/>
</dbReference>
<dbReference type="InterPro" id="IPR040194">
    <property type="entry name" value="Cwf19-like"/>
</dbReference>
<feature type="compositionally biased region" description="Basic and acidic residues" evidence="2">
    <location>
        <begin position="100"/>
        <end position="111"/>
    </location>
</feature>
<dbReference type="Proteomes" id="UP000886885">
    <property type="component" value="Chromosome 11D"/>
</dbReference>
<dbReference type="OrthoDB" id="2113965at2759"/>
<keyword evidence="6" id="KW-1185">Reference proteome</keyword>
<proteinExistence type="inferred from homology"/>
<dbReference type="GO" id="GO:0000398">
    <property type="term" value="P:mRNA splicing, via spliceosome"/>
    <property type="evidence" value="ECO:0007669"/>
    <property type="project" value="TreeGrafter"/>
</dbReference>
<dbReference type="AlphaFoldDB" id="A0A8X8CID3"/>
<protein>
    <submittedName>
        <fullName evidence="5">Uncharacterized protein</fullName>
    </submittedName>
</protein>
<dbReference type="InterPro" id="IPR006768">
    <property type="entry name" value="Cwf19-like_C_dom-1"/>
</dbReference>
<dbReference type="GO" id="GO:0071014">
    <property type="term" value="C:post-mRNA release spliceosomal complex"/>
    <property type="evidence" value="ECO:0007669"/>
    <property type="project" value="TreeGrafter"/>
</dbReference>
<evidence type="ECO:0000256" key="1">
    <source>
        <dbReference type="ARBA" id="ARBA00006795"/>
    </source>
</evidence>
<reference evidence="5" key="1">
    <citation type="journal article" date="2020" name="bioRxiv">
        <title>Hybrid origin of Populus tomentosa Carr. identified through genome sequencing and phylogenomic analysis.</title>
        <authorList>
            <person name="An X."/>
            <person name="Gao K."/>
            <person name="Chen Z."/>
            <person name="Li J."/>
            <person name="Yang X."/>
            <person name="Yang X."/>
            <person name="Zhou J."/>
            <person name="Guo T."/>
            <person name="Zhao T."/>
            <person name="Huang S."/>
            <person name="Miao D."/>
            <person name="Khan W.U."/>
            <person name="Rao P."/>
            <person name="Ye M."/>
            <person name="Lei B."/>
            <person name="Liao W."/>
            <person name="Wang J."/>
            <person name="Ji L."/>
            <person name="Li Y."/>
            <person name="Guo B."/>
            <person name="Mustafa N.S."/>
            <person name="Li S."/>
            <person name="Yun Q."/>
            <person name="Keller S.R."/>
            <person name="Mao J."/>
            <person name="Zhang R."/>
            <person name="Strauss S.H."/>
        </authorList>
    </citation>
    <scope>NUCLEOTIDE SEQUENCE</scope>
    <source>
        <strain evidence="5">GM15</strain>
        <tissue evidence="5">Leaf</tissue>
    </source>
</reference>
<organism evidence="5 6">
    <name type="scientific">Populus tomentosa</name>
    <name type="common">Chinese white poplar</name>
    <dbReference type="NCBI Taxonomy" id="118781"/>
    <lineage>
        <taxon>Eukaryota</taxon>
        <taxon>Viridiplantae</taxon>
        <taxon>Streptophyta</taxon>
        <taxon>Embryophyta</taxon>
        <taxon>Tracheophyta</taxon>
        <taxon>Spermatophyta</taxon>
        <taxon>Magnoliopsida</taxon>
        <taxon>eudicotyledons</taxon>
        <taxon>Gunneridae</taxon>
        <taxon>Pentapetalae</taxon>
        <taxon>rosids</taxon>
        <taxon>fabids</taxon>
        <taxon>Malpighiales</taxon>
        <taxon>Salicaceae</taxon>
        <taxon>Saliceae</taxon>
        <taxon>Populus</taxon>
    </lineage>
</organism>
<feature type="domain" description="Cwf19-like protein C-terminal" evidence="3">
    <location>
        <begin position="246"/>
        <end position="292"/>
    </location>
</feature>
<sequence>MSPKDAALVSAAASTVNEFADDGSFMSKILVKQNEDAGGPVGSYSNQEENVESHVDMLFKVFLREARRMKMLIGILLNLQADHEYDFEDGPRSKSHKKGRDSGHKVSEKNDLAKRILTQQERCHFIFENPNRPKHICCCLSGSLLCQLDSAARNVDNNVGEEIRNFKKCLLMMFSKQEKDLVFLETVISLSKQRRHCLIECISKQAPLYFKKQIVESKRGQSDEYITAGRNHNEKPLMKLKMSGVSQHNTKKLTDTSEKGLRGSIPKNFPYFHVEFGLNRGFVHVIDDKKTCNDARGMEYRWRHKNWQLQILEIGNYFSGK</sequence>
<name>A0A8X8CID3_POPTO</name>
<dbReference type="InterPro" id="IPR006767">
    <property type="entry name" value="Cwf19-like_C_dom-2"/>
</dbReference>
<dbReference type="EMBL" id="JAAWWB010000022">
    <property type="protein sequence ID" value="KAG6755390.1"/>
    <property type="molecule type" value="Genomic_DNA"/>
</dbReference>
<comment type="caution">
    <text evidence="5">The sequence shown here is derived from an EMBL/GenBank/DDBJ whole genome shotgun (WGS) entry which is preliminary data.</text>
</comment>
<evidence type="ECO:0000313" key="6">
    <source>
        <dbReference type="Proteomes" id="UP000886885"/>
    </source>
</evidence>
<feature type="region of interest" description="Disordered" evidence="2">
    <location>
        <begin position="87"/>
        <end position="111"/>
    </location>
</feature>
<evidence type="ECO:0000313" key="5">
    <source>
        <dbReference type="EMBL" id="KAG6755390.1"/>
    </source>
</evidence>
<evidence type="ECO:0000256" key="2">
    <source>
        <dbReference type="SAM" id="MobiDB-lite"/>
    </source>
</evidence>
<comment type="similarity">
    <text evidence="1">Belongs to the CWF19 family.</text>
</comment>
<dbReference type="PANTHER" id="PTHR12072:SF5">
    <property type="entry name" value="CWF19-LIKE PROTEIN 2"/>
    <property type="match status" value="1"/>
</dbReference>